<evidence type="ECO:0000256" key="2">
    <source>
        <dbReference type="ARBA" id="ARBA00023125"/>
    </source>
</evidence>
<name>A0A1H4PXE8_9ACTN</name>
<dbReference type="PROSITE" id="PS00356">
    <property type="entry name" value="HTH_LACI_1"/>
    <property type="match status" value="1"/>
</dbReference>
<dbReference type="SMART" id="SM00354">
    <property type="entry name" value="HTH_LACI"/>
    <property type="match status" value="1"/>
</dbReference>
<dbReference type="InterPro" id="IPR028082">
    <property type="entry name" value="Peripla_BP_I"/>
</dbReference>
<dbReference type="InterPro" id="IPR046335">
    <property type="entry name" value="LacI/GalR-like_sensor"/>
</dbReference>
<dbReference type="Proteomes" id="UP000198742">
    <property type="component" value="Unassembled WGS sequence"/>
</dbReference>
<dbReference type="GO" id="GO:0000976">
    <property type="term" value="F:transcription cis-regulatory region binding"/>
    <property type="evidence" value="ECO:0007669"/>
    <property type="project" value="TreeGrafter"/>
</dbReference>
<keyword evidence="2 5" id="KW-0238">DNA-binding</keyword>
<evidence type="ECO:0000256" key="3">
    <source>
        <dbReference type="ARBA" id="ARBA00023163"/>
    </source>
</evidence>
<dbReference type="EMBL" id="FNRT01000002">
    <property type="protein sequence ID" value="SEC12001.1"/>
    <property type="molecule type" value="Genomic_DNA"/>
</dbReference>
<keyword evidence="3" id="KW-0804">Transcription</keyword>
<dbReference type="SUPFAM" id="SSF53822">
    <property type="entry name" value="Periplasmic binding protein-like I"/>
    <property type="match status" value="1"/>
</dbReference>
<dbReference type="PROSITE" id="PS50932">
    <property type="entry name" value="HTH_LACI_2"/>
    <property type="match status" value="1"/>
</dbReference>
<dbReference type="STRING" id="402596.SAMN04489844_1717"/>
<dbReference type="Pfam" id="PF00356">
    <property type="entry name" value="LacI"/>
    <property type="match status" value="1"/>
</dbReference>
<dbReference type="GO" id="GO:0003700">
    <property type="term" value="F:DNA-binding transcription factor activity"/>
    <property type="evidence" value="ECO:0007669"/>
    <property type="project" value="TreeGrafter"/>
</dbReference>
<dbReference type="Pfam" id="PF13377">
    <property type="entry name" value="Peripla_BP_3"/>
    <property type="match status" value="1"/>
</dbReference>
<keyword evidence="6" id="KW-1185">Reference proteome</keyword>
<dbReference type="PANTHER" id="PTHR30146:SF109">
    <property type="entry name" value="HTH-TYPE TRANSCRIPTIONAL REGULATOR GALS"/>
    <property type="match status" value="1"/>
</dbReference>
<dbReference type="CDD" id="cd06267">
    <property type="entry name" value="PBP1_LacI_sugar_binding-like"/>
    <property type="match status" value="1"/>
</dbReference>
<accession>A0A1H4PXE8</accession>
<dbReference type="InterPro" id="IPR010982">
    <property type="entry name" value="Lambda_DNA-bd_dom_sf"/>
</dbReference>
<dbReference type="PANTHER" id="PTHR30146">
    <property type="entry name" value="LACI-RELATED TRANSCRIPTIONAL REPRESSOR"/>
    <property type="match status" value="1"/>
</dbReference>
<evidence type="ECO:0000313" key="6">
    <source>
        <dbReference type="Proteomes" id="UP000198742"/>
    </source>
</evidence>
<dbReference type="CDD" id="cd01392">
    <property type="entry name" value="HTH_LacI"/>
    <property type="match status" value="1"/>
</dbReference>
<dbReference type="Gene3D" id="1.10.260.40">
    <property type="entry name" value="lambda repressor-like DNA-binding domains"/>
    <property type="match status" value="1"/>
</dbReference>
<reference evidence="6" key="1">
    <citation type="submission" date="2016-10" db="EMBL/GenBank/DDBJ databases">
        <authorList>
            <person name="Varghese N."/>
            <person name="Submissions S."/>
        </authorList>
    </citation>
    <scope>NUCLEOTIDE SEQUENCE [LARGE SCALE GENOMIC DNA]</scope>
    <source>
        <strain evidence="6">DSM 22017</strain>
    </source>
</reference>
<evidence type="ECO:0000259" key="4">
    <source>
        <dbReference type="PROSITE" id="PS50932"/>
    </source>
</evidence>
<evidence type="ECO:0000256" key="1">
    <source>
        <dbReference type="ARBA" id="ARBA00023015"/>
    </source>
</evidence>
<proteinExistence type="predicted"/>
<sequence>MGGVNSTRAVSTGGSPTLDEVARVAGVSRATASRAINGGQRVSPRAQAAVDQAVRTLGYVPNPAARSLVTRRTDSIAVVVPEPDDRVFSDPFFAGTLRGVTRVLGERDIQLVLLLARPGASSARTLRYLTGRHVDGAYVVSHHRDDRLAEHLSDIGLPCIFGGRPWTGGDRVAYVDVDNTAGEREATEHLILSGRTRIGTIAGPSDMTASADRLAGWRLAMTEAGLATDAVAHGDFTEASGVHATRALLERHPDLDGLVVASDLMAAAALRVLAEMGRRVPDDVAVIGFDDLGVAERTTPRLTTVRQPVVAMAERATRLLLDRVDQAEGSHPMRLIIPPTLVHRDSA</sequence>
<protein>
    <submittedName>
        <fullName evidence="5">DNA-binding transcriptional regulator, LacI/PurR family</fullName>
    </submittedName>
</protein>
<dbReference type="Gene3D" id="3.40.50.2300">
    <property type="match status" value="2"/>
</dbReference>
<gene>
    <name evidence="5" type="ORF">SAMN04489844_1717</name>
</gene>
<dbReference type="AlphaFoldDB" id="A0A1H4PXE8"/>
<evidence type="ECO:0000313" key="5">
    <source>
        <dbReference type="EMBL" id="SEC12001.1"/>
    </source>
</evidence>
<dbReference type="SUPFAM" id="SSF47413">
    <property type="entry name" value="lambda repressor-like DNA-binding domains"/>
    <property type="match status" value="1"/>
</dbReference>
<dbReference type="InterPro" id="IPR000843">
    <property type="entry name" value="HTH_LacI"/>
</dbReference>
<feature type="domain" description="HTH lacI-type" evidence="4">
    <location>
        <begin position="16"/>
        <end position="70"/>
    </location>
</feature>
<keyword evidence="1" id="KW-0805">Transcription regulation</keyword>
<organism evidence="5 6">
    <name type="scientific">Nocardioides exalbidus</name>
    <dbReference type="NCBI Taxonomy" id="402596"/>
    <lineage>
        <taxon>Bacteria</taxon>
        <taxon>Bacillati</taxon>
        <taxon>Actinomycetota</taxon>
        <taxon>Actinomycetes</taxon>
        <taxon>Propionibacteriales</taxon>
        <taxon>Nocardioidaceae</taxon>
        <taxon>Nocardioides</taxon>
    </lineage>
</organism>